<evidence type="ECO:0000259" key="1">
    <source>
        <dbReference type="Pfam" id="PF03478"/>
    </source>
</evidence>
<dbReference type="STRING" id="210143.A0A1R3IFI0"/>
<dbReference type="PANTHER" id="PTHR44259">
    <property type="entry name" value="OS07G0183000 PROTEIN-RELATED"/>
    <property type="match status" value="1"/>
</dbReference>
<feature type="domain" description="KIB1-4 beta-propeller" evidence="1">
    <location>
        <begin position="34"/>
        <end position="303"/>
    </location>
</feature>
<dbReference type="InterPro" id="IPR050942">
    <property type="entry name" value="F-box_BR-signaling"/>
</dbReference>
<name>A0A1R3IFI0_COCAP</name>
<sequence>MVVARVRIPWLAFPSHCKRKGKQGKKSCFMSFRSVTSDKVHHRQLPAEFAGQSKTICGSSAGFLIMRDEISEEITMIDPISKTHFRVPPLICCSTDSLDDDLVLKAVLSTPPDCNPYGFVLMAIYGEKRELAYYKAGSKTWTKLDEAGSYLDDVICYKGDFYAVNEYGKVLLIYQPDSDSDSDPNPLMVEEIAPPWLLRGSKVYLVVMAGYLCAIVRFLKDSPNPTLGYETRKFELFMVDEFRNWTRFGIANDWAFFLGQNESTALSVEDFKGLKASCIYFTDDNWESYKFGIVGGHDSGVFDMAEECFHPLQSSHQDWQKPFWFLPDDVR</sequence>
<evidence type="ECO:0000313" key="2">
    <source>
        <dbReference type="EMBL" id="OMO81356.1"/>
    </source>
</evidence>
<accession>A0A1R3IFI0</accession>
<dbReference type="OMA" id="DSMESIW"/>
<dbReference type="InterPro" id="IPR005174">
    <property type="entry name" value="KIB1-4_b-propeller"/>
</dbReference>
<reference evidence="2 3" key="1">
    <citation type="submission" date="2013-09" db="EMBL/GenBank/DDBJ databases">
        <title>Corchorus capsularis genome sequencing.</title>
        <authorList>
            <person name="Alam M."/>
            <person name="Haque M.S."/>
            <person name="Islam M.S."/>
            <person name="Emdad E.M."/>
            <person name="Islam M.M."/>
            <person name="Ahmed B."/>
            <person name="Halim A."/>
            <person name="Hossen Q.M.M."/>
            <person name="Hossain M.Z."/>
            <person name="Ahmed R."/>
            <person name="Khan M.M."/>
            <person name="Islam R."/>
            <person name="Rashid M.M."/>
            <person name="Khan S.A."/>
            <person name="Rahman M.S."/>
            <person name="Alam M."/>
        </authorList>
    </citation>
    <scope>NUCLEOTIDE SEQUENCE [LARGE SCALE GENOMIC DNA]</scope>
    <source>
        <strain evidence="3">cv. CVL-1</strain>
        <tissue evidence="2">Whole seedling</tissue>
    </source>
</reference>
<dbReference type="Gramene" id="OMO81356">
    <property type="protein sequence ID" value="OMO81356"/>
    <property type="gene ID" value="CCACVL1_12463"/>
</dbReference>
<dbReference type="EMBL" id="AWWV01010175">
    <property type="protein sequence ID" value="OMO81356.1"/>
    <property type="molecule type" value="Genomic_DNA"/>
</dbReference>
<dbReference type="PANTHER" id="PTHR44259:SF114">
    <property type="entry name" value="OS06G0707300 PROTEIN"/>
    <property type="match status" value="1"/>
</dbReference>
<proteinExistence type="predicted"/>
<keyword evidence="3" id="KW-1185">Reference proteome</keyword>
<comment type="caution">
    <text evidence="2">The sequence shown here is derived from an EMBL/GenBank/DDBJ whole genome shotgun (WGS) entry which is preliminary data.</text>
</comment>
<dbReference type="AlphaFoldDB" id="A0A1R3IFI0"/>
<dbReference type="Proteomes" id="UP000188268">
    <property type="component" value="Unassembled WGS sequence"/>
</dbReference>
<protein>
    <recommendedName>
        <fullName evidence="1">KIB1-4 beta-propeller domain-containing protein</fullName>
    </recommendedName>
</protein>
<dbReference type="OrthoDB" id="642536at2759"/>
<dbReference type="Pfam" id="PF03478">
    <property type="entry name" value="Beta-prop_KIB1-4"/>
    <property type="match status" value="1"/>
</dbReference>
<organism evidence="2 3">
    <name type="scientific">Corchorus capsularis</name>
    <name type="common">Jute</name>
    <dbReference type="NCBI Taxonomy" id="210143"/>
    <lineage>
        <taxon>Eukaryota</taxon>
        <taxon>Viridiplantae</taxon>
        <taxon>Streptophyta</taxon>
        <taxon>Embryophyta</taxon>
        <taxon>Tracheophyta</taxon>
        <taxon>Spermatophyta</taxon>
        <taxon>Magnoliopsida</taxon>
        <taxon>eudicotyledons</taxon>
        <taxon>Gunneridae</taxon>
        <taxon>Pentapetalae</taxon>
        <taxon>rosids</taxon>
        <taxon>malvids</taxon>
        <taxon>Malvales</taxon>
        <taxon>Malvaceae</taxon>
        <taxon>Grewioideae</taxon>
        <taxon>Apeibeae</taxon>
        <taxon>Corchorus</taxon>
    </lineage>
</organism>
<gene>
    <name evidence="2" type="ORF">CCACVL1_12463</name>
</gene>
<evidence type="ECO:0000313" key="3">
    <source>
        <dbReference type="Proteomes" id="UP000188268"/>
    </source>
</evidence>